<evidence type="ECO:0000256" key="8">
    <source>
        <dbReference type="ARBA" id="ARBA00023212"/>
    </source>
</evidence>
<organism evidence="11 12">
    <name type="scientific">Mytilus galloprovincialis</name>
    <name type="common">Mediterranean mussel</name>
    <dbReference type="NCBI Taxonomy" id="29158"/>
    <lineage>
        <taxon>Eukaryota</taxon>
        <taxon>Metazoa</taxon>
        <taxon>Spiralia</taxon>
        <taxon>Lophotrochozoa</taxon>
        <taxon>Mollusca</taxon>
        <taxon>Bivalvia</taxon>
        <taxon>Autobranchia</taxon>
        <taxon>Pteriomorphia</taxon>
        <taxon>Mytilida</taxon>
        <taxon>Mytiloidea</taxon>
        <taxon>Mytilidae</taxon>
        <taxon>Mytilinae</taxon>
        <taxon>Mytilus</taxon>
    </lineage>
</organism>
<dbReference type="PANTHER" id="PTHR34031:SF1">
    <property type="entry name" value="CENTROSOMAL PROTEIN OF 162 KDA"/>
    <property type="match status" value="1"/>
</dbReference>
<comment type="caution">
    <text evidence="11">The sequence shown here is derived from an EMBL/GenBank/DDBJ whole genome shotgun (WGS) entry which is preliminary data.</text>
</comment>
<evidence type="ECO:0000256" key="7">
    <source>
        <dbReference type="ARBA" id="ARBA00023054"/>
    </source>
</evidence>
<keyword evidence="4" id="KW-0963">Cytoplasm</keyword>
<proteinExistence type="inferred from homology"/>
<evidence type="ECO:0000256" key="9">
    <source>
        <dbReference type="SAM" id="Coils"/>
    </source>
</evidence>
<feature type="coiled-coil region" evidence="9">
    <location>
        <begin position="1034"/>
        <end position="1061"/>
    </location>
</feature>
<name>A0A8B6ENZ0_MYTGA</name>
<dbReference type="OrthoDB" id="2157184at2759"/>
<feature type="compositionally biased region" description="Polar residues" evidence="10">
    <location>
        <begin position="100"/>
        <end position="118"/>
    </location>
</feature>
<feature type="compositionally biased region" description="Basic and acidic residues" evidence="10">
    <location>
        <begin position="210"/>
        <end position="220"/>
    </location>
</feature>
<feature type="region of interest" description="Disordered" evidence="10">
    <location>
        <begin position="828"/>
        <end position="851"/>
    </location>
</feature>
<protein>
    <recommendedName>
        <fullName evidence="3">Centrosomal protein of 162 kDa</fullName>
    </recommendedName>
</protein>
<feature type="coiled-coil region" evidence="9">
    <location>
        <begin position="614"/>
        <end position="662"/>
    </location>
</feature>
<feature type="coiled-coil region" evidence="9">
    <location>
        <begin position="540"/>
        <end position="589"/>
    </location>
</feature>
<dbReference type="EMBL" id="UYJE01005484">
    <property type="protein sequence ID" value="VDI37736.1"/>
    <property type="molecule type" value="Genomic_DNA"/>
</dbReference>
<evidence type="ECO:0000256" key="4">
    <source>
        <dbReference type="ARBA" id="ARBA00022490"/>
    </source>
</evidence>
<keyword evidence="7 9" id="KW-0175">Coiled coil</keyword>
<keyword evidence="12" id="KW-1185">Reference proteome</keyword>
<feature type="compositionally biased region" description="Polar residues" evidence="10">
    <location>
        <begin position="393"/>
        <end position="404"/>
    </location>
</feature>
<keyword evidence="8" id="KW-0206">Cytoskeleton</keyword>
<dbReference type="InterPro" id="IPR038774">
    <property type="entry name" value="CEP162-like"/>
</dbReference>
<evidence type="ECO:0000256" key="1">
    <source>
        <dbReference type="ARBA" id="ARBA00004114"/>
    </source>
</evidence>
<feature type="compositionally biased region" description="Polar residues" evidence="10">
    <location>
        <begin position="137"/>
        <end position="165"/>
    </location>
</feature>
<feature type="coiled-coil region" evidence="9">
    <location>
        <begin position="970"/>
        <end position="1004"/>
    </location>
</feature>
<dbReference type="GO" id="GO:0060271">
    <property type="term" value="P:cilium assembly"/>
    <property type="evidence" value="ECO:0007669"/>
    <property type="project" value="TreeGrafter"/>
</dbReference>
<feature type="compositionally biased region" description="Basic and acidic residues" evidence="10">
    <location>
        <begin position="307"/>
        <end position="331"/>
    </location>
</feature>
<feature type="compositionally biased region" description="Basic and acidic residues" evidence="10">
    <location>
        <begin position="405"/>
        <end position="422"/>
    </location>
</feature>
<dbReference type="Proteomes" id="UP000596742">
    <property type="component" value="Unassembled WGS sequence"/>
</dbReference>
<gene>
    <name evidence="11" type="ORF">MGAL_10B017546</name>
</gene>
<evidence type="ECO:0000256" key="5">
    <source>
        <dbReference type="ARBA" id="ARBA00022701"/>
    </source>
</evidence>
<feature type="non-terminal residue" evidence="11">
    <location>
        <position position="1338"/>
    </location>
</feature>
<dbReference type="GO" id="GO:0005879">
    <property type="term" value="C:axonemal microtubule"/>
    <property type="evidence" value="ECO:0007669"/>
    <property type="project" value="TreeGrafter"/>
</dbReference>
<accession>A0A8B6ENZ0</accession>
<feature type="region of interest" description="Disordered" evidence="10">
    <location>
        <begin position="28"/>
        <end position="49"/>
    </location>
</feature>
<evidence type="ECO:0000256" key="2">
    <source>
        <dbReference type="ARBA" id="ARBA00009485"/>
    </source>
</evidence>
<keyword evidence="5" id="KW-0493">Microtubule</keyword>
<feature type="region of interest" description="Disordered" evidence="10">
    <location>
        <begin position="63"/>
        <end position="220"/>
    </location>
</feature>
<evidence type="ECO:0000256" key="10">
    <source>
        <dbReference type="SAM" id="MobiDB-lite"/>
    </source>
</evidence>
<evidence type="ECO:0000313" key="12">
    <source>
        <dbReference type="Proteomes" id="UP000596742"/>
    </source>
</evidence>
<dbReference type="GO" id="GO:0005814">
    <property type="term" value="C:centriole"/>
    <property type="evidence" value="ECO:0007669"/>
    <property type="project" value="UniProtKB-SubCell"/>
</dbReference>
<feature type="compositionally biased region" description="Polar residues" evidence="10">
    <location>
        <begin position="175"/>
        <end position="201"/>
    </location>
</feature>
<comment type="subcellular location">
    <subcellularLocation>
        <location evidence="1">Cytoplasm</location>
        <location evidence="1">Cytoskeleton</location>
        <location evidence="1">Microtubule organizing center</location>
        <location evidence="1">Centrosome</location>
        <location evidence="1">Centriole</location>
    </subcellularLocation>
</comment>
<dbReference type="SUPFAM" id="SSF57997">
    <property type="entry name" value="Tropomyosin"/>
    <property type="match status" value="1"/>
</dbReference>
<comment type="similarity">
    <text evidence="2">Belongs to the CEP162 family.</text>
</comment>
<reference evidence="11" key="1">
    <citation type="submission" date="2018-11" db="EMBL/GenBank/DDBJ databases">
        <authorList>
            <person name="Alioto T."/>
            <person name="Alioto T."/>
        </authorList>
    </citation>
    <scope>NUCLEOTIDE SEQUENCE</scope>
</reference>
<feature type="compositionally biased region" description="Basic and acidic residues" evidence="10">
    <location>
        <begin position="75"/>
        <end position="84"/>
    </location>
</feature>
<feature type="compositionally biased region" description="Polar residues" evidence="10">
    <location>
        <begin position="33"/>
        <end position="44"/>
    </location>
</feature>
<dbReference type="PANTHER" id="PTHR34031">
    <property type="entry name" value="CENTROSOMAL PROTEIN OF 162 KDA"/>
    <property type="match status" value="1"/>
</dbReference>
<feature type="coiled-coil region" evidence="9">
    <location>
        <begin position="1115"/>
        <end position="1149"/>
    </location>
</feature>
<keyword evidence="6" id="KW-0970">Cilium biogenesis/degradation</keyword>
<sequence length="1338" mass="154832">KPGFDTLDEIAEKERFFKDMEREGTVDYGRLNQDLSGTTGNTLSPEGPARGAATLAALEDIEEDEVVNRPQTYREMSERTEGTSHQKPSMLSKVSLMDSMESTMNTTGTSPKVGQNTLEEAKEGFDDVDGQVAAHHSQPTSMKTGTEQSGSSKQISGFMGTNTSMEMEAVYHQALQETGHTNESQPFDSSYQGNKSNNSQLVHKILSEQPRTKSGKERTVEEVLQEMEELDRESKKRKDIAVELLEDRRKQPYSPNGPAKEMDEIRGYDLSPVHQDSPRGGFDNSHTEDTEMYQPVTQVTGRSSKRSVSERGRSKRKETKEKKKSKDDPKERTKKGSPQRRKKSPSISPRRSMSASMSPRRWAPSGAVTDRSHSPVKPSGTLNPKFAHVKSSGYGTSYSPSKNMTMKERPSSSKERLEDNDRQKRRYDRKIDITDRHDERAGILDRKAVTDVWSPVDVAKQKIKGTESPTNKKQKYIDPGMESQLNASVDAFANYIKEHFTDRNIPEAKYSMDEPSIAASWKGDKSVGIDDDVGRLKASLEEERRLHRKTKDDLVQVEKEYGSMIEMQKQEFEEQIFKLKQEIFVLQAKVPEDETEIRKKMVEGLTDGASKGQVERFEKELKEQETLLEGYQQENKKLYQQLKTSQKQSKQAEERMFKENQKMATEVSNLRTLLERQEVAYKNKGVITSLPVQQNIATGNTEGGAVLGAGKIAILEAEFKEAKRQEENAKRELSVLQKTKVELEQHIDQIIKEKEQLRKKLEESKGLKSEEAKEIEEKYIKENERISRKLKWYAENQQILDKDAKILREKEEEIAKLKVRIEELKSETGKKKEENKTRAKERANDAKKIQDLQRQVKEMEQIIRRRHPNSLPALIMTAAIASDEKPGSLERTPTVIVLENQLKKLEAELETKDEESERMLRSVEQKYHTVKLQYEDRIKDLEAQLHLYKRPDDNSLKEYDHPHTSTLAVQRELDSVRERYKKQVAELQAEINNLNNELNKTKTSQEVSLKNELKMSKDQEVDLKNQVKVFRAEIESKNHDLQILQKSIERLRKEKQLYLVNGFTNDTDKNKKMKGKGNKKMDEDETEVLSEMNGFTERVNEKQYEPETFADRTHISDVIKENEVLKSKVDELQLEVDTHRIELQKYQAHFEDKNRKTREKYEEQIGVLRSSHQRELQKFLADNALQHSASKMAELQSKQMLNRTTFYTSNTECPCYENQIDKLKEELREAKKFHTPKTLQLLELLDLYKERELTGKIRRSRRGPKKTANLIRNRVDKLHHEELSRCPVETWLLKNGYIVCILYNFEHHPEFIEDLYFCGCYFDAVLADYKFMDPVNYQ</sequence>
<feature type="compositionally biased region" description="Low complexity" evidence="10">
    <location>
        <begin position="345"/>
        <end position="361"/>
    </location>
</feature>
<feature type="coiled-coil region" evidence="9">
    <location>
        <begin position="895"/>
        <end position="926"/>
    </location>
</feature>
<feature type="compositionally biased region" description="Basic residues" evidence="10">
    <location>
        <begin position="332"/>
        <end position="344"/>
    </location>
</feature>
<feature type="region of interest" description="Disordered" evidence="10">
    <location>
        <begin position="243"/>
        <end position="433"/>
    </location>
</feature>
<evidence type="ECO:0000256" key="6">
    <source>
        <dbReference type="ARBA" id="ARBA00022794"/>
    </source>
</evidence>
<evidence type="ECO:0000256" key="3">
    <source>
        <dbReference type="ARBA" id="ARBA00021406"/>
    </source>
</evidence>
<evidence type="ECO:0000313" key="11">
    <source>
        <dbReference type="EMBL" id="VDI37736.1"/>
    </source>
</evidence>